<evidence type="ECO:0000313" key="1">
    <source>
        <dbReference type="EMBL" id="MFC0591007.1"/>
    </source>
</evidence>
<dbReference type="SUPFAM" id="SSF53067">
    <property type="entry name" value="Actin-like ATPase domain"/>
    <property type="match status" value="1"/>
</dbReference>
<gene>
    <name evidence="1" type="ORF">ACFFGG_00405</name>
</gene>
<dbReference type="PANTHER" id="PTHR18964">
    <property type="entry name" value="ROK (REPRESSOR, ORF, KINASE) FAMILY"/>
    <property type="match status" value="1"/>
</dbReference>
<dbReference type="PANTHER" id="PTHR18964:SF174">
    <property type="entry name" value="D-ALLOSE KINASE-RELATED"/>
    <property type="match status" value="1"/>
</dbReference>
<dbReference type="CDD" id="cd24066">
    <property type="entry name" value="ASKHA_NBD_ROK_EcFRK-like"/>
    <property type="match status" value="1"/>
</dbReference>
<dbReference type="InterPro" id="IPR049874">
    <property type="entry name" value="ROK_cs"/>
</dbReference>
<proteinExistence type="predicted"/>
<evidence type="ECO:0000313" key="2">
    <source>
        <dbReference type="Proteomes" id="UP001589834"/>
    </source>
</evidence>
<organism evidence="1 2">
    <name type="scientific">Ottowia pentelensis</name>
    <dbReference type="NCBI Taxonomy" id="511108"/>
    <lineage>
        <taxon>Bacteria</taxon>
        <taxon>Pseudomonadati</taxon>
        <taxon>Pseudomonadota</taxon>
        <taxon>Betaproteobacteria</taxon>
        <taxon>Burkholderiales</taxon>
        <taxon>Comamonadaceae</taxon>
        <taxon>Ottowia</taxon>
    </lineage>
</organism>
<dbReference type="InterPro" id="IPR043129">
    <property type="entry name" value="ATPase_NBD"/>
</dbReference>
<dbReference type="Pfam" id="PF00480">
    <property type="entry name" value="ROK"/>
    <property type="match status" value="1"/>
</dbReference>
<dbReference type="EMBL" id="JBHLTN010000002">
    <property type="protein sequence ID" value="MFC0591007.1"/>
    <property type="molecule type" value="Genomic_DNA"/>
</dbReference>
<dbReference type="PROSITE" id="PS01125">
    <property type="entry name" value="ROK"/>
    <property type="match status" value="1"/>
</dbReference>
<dbReference type="Proteomes" id="UP001589834">
    <property type="component" value="Unassembled WGS sequence"/>
</dbReference>
<name>A0ABV6PME6_9BURK</name>
<protein>
    <submittedName>
        <fullName evidence="1">ROK family protein</fullName>
    </submittedName>
</protein>
<dbReference type="Gene3D" id="3.30.420.40">
    <property type="match status" value="2"/>
</dbReference>
<accession>A0ABV6PME6</accession>
<sequence length="313" mass="32167">MHQPVGQIAPRRPRLGVDLGGSKIEIAALDARGAFVLRQRVATPQGDYAATLDAIARLVAAAEARLGATGLPLGIGIPGSLSPLTGRVRNANSTVLNGQPLREDLQRLLARPVRLENDANCLALSEATDGAGAGADVVFAVILGTGVGAGIAVQGRVLQGCNGIAGEWGHNRLPLLAGEQRVARTCWCGRPDCVEAWLSGPALAADHAQAGGGACSAEQVVAAMRAGDAVAVATFERYARRLALALAGVINVLDPQVIVLGGGLSQVPELFERVPALWAPHVFSDVVRTALRPARHGDSSGVRGAAWLADASV</sequence>
<dbReference type="InterPro" id="IPR000600">
    <property type="entry name" value="ROK"/>
</dbReference>
<keyword evidence="2" id="KW-1185">Reference proteome</keyword>
<comment type="caution">
    <text evidence="1">The sequence shown here is derived from an EMBL/GenBank/DDBJ whole genome shotgun (WGS) entry which is preliminary data.</text>
</comment>
<reference evidence="1 2" key="1">
    <citation type="submission" date="2024-09" db="EMBL/GenBank/DDBJ databases">
        <authorList>
            <person name="Sun Q."/>
            <person name="Mori K."/>
        </authorList>
    </citation>
    <scope>NUCLEOTIDE SEQUENCE [LARGE SCALE GENOMIC DNA]</scope>
    <source>
        <strain evidence="1 2">NCAIM B.02336</strain>
    </source>
</reference>